<protein>
    <submittedName>
        <fullName evidence="1">Uncharacterized protein</fullName>
    </submittedName>
</protein>
<organism evidence="1 2">
    <name type="scientific">Caerostris extrusa</name>
    <name type="common">Bark spider</name>
    <name type="synonym">Caerostris bankana</name>
    <dbReference type="NCBI Taxonomy" id="172846"/>
    <lineage>
        <taxon>Eukaryota</taxon>
        <taxon>Metazoa</taxon>
        <taxon>Ecdysozoa</taxon>
        <taxon>Arthropoda</taxon>
        <taxon>Chelicerata</taxon>
        <taxon>Arachnida</taxon>
        <taxon>Araneae</taxon>
        <taxon>Araneomorphae</taxon>
        <taxon>Entelegynae</taxon>
        <taxon>Araneoidea</taxon>
        <taxon>Araneidae</taxon>
        <taxon>Caerostris</taxon>
    </lineage>
</organism>
<keyword evidence="2" id="KW-1185">Reference proteome</keyword>
<comment type="caution">
    <text evidence="1">The sequence shown here is derived from an EMBL/GenBank/DDBJ whole genome shotgun (WGS) entry which is preliminary data.</text>
</comment>
<proteinExistence type="predicted"/>
<accession>A0AAV4RSS8</accession>
<dbReference type="AlphaFoldDB" id="A0AAV4RSS8"/>
<gene>
    <name evidence="1" type="ORF">CEXT_248721</name>
</gene>
<evidence type="ECO:0000313" key="2">
    <source>
        <dbReference type="Proteomes" id="UP001054945"/>
    </source>
</evidence>
<dbReference type="Proteomes" id="UP001054945">
    <property type="component" value="Unassembled WGS sequence"/>
</dbReference>
<evidence type="ECO:0000313" key="1">
    <source>
        <dbReference type="EMBL" id="GIY24634.1"/>
    </source>
</evidence>
<reference evidence="1 2" key="1">
    <citation type="submission" date="2021-06" db="EMBL/GenBank/DDBJ databases">
        <title>Caerostris extrusa draft genome.</title>
        <authorList>
            <person name="Kono N."/>
            <person name="Arakawa K."/>
        </authorList>
    </citation>
    <scope>NUCLEOTIDE SEQUENCE [LARGE SCALE GENOMIC DNA]</scope>
</reference>
<sequence length="109" mass="12293">MASSQYNFLRQDSSNRMGISYTSSIPFLAHIFSRVASFKNKEQKKNIFKGLENDGNIVSPSKLLLKLSDVPFWFSGCKNKNGAACGKNACSPLARKCRCKKMDDLWLYT</sequence>
<name>A0AAV4RSS8_CAEEX</name>
<dbReference type="EMBL" id="BPLR01008434">
    <property type="protein sequence ID" value="GIY24634.1"/>
    <property type="molecule type" value="Genomic_DNA"/>
</dbReference>